<keyword evidence="2" id="KW-1185">Reference proteome</keyword>
<evidence type="ECO:0000313" key="1">
    <source>
        <dbReference type="EMBL" id="GIY51730.1"/>
    </source>
</evidence>
<dbReference type="Proteomes" id="UP001054837">
    <property type="component" value="Unassembled WGS sequence"/>
</dbReference>
<sequence length="77" mass="8620">MPQKHRCDILVASKQSDSLRESGVLRGLAVRCVPLSHCVTDIHLFRSCISSTVLQIPQAQFHHCEEIPAGKRLDKMP</sequence>
<evidence type="ECO:0000313" key="2">
    <source>
        <dbReference type="Proteomes" id="UP001054837"/>
    </source>
</evidence>
<protein>
    <submittedName>
        <fullName evidence="1">Uncharacterized protein</fullName>
    </submittedName>
</protein>
<gene>
    <name evidence="1" type="ORF">CDAR_496201</name>
</gene>
<reference evidence="1 2" key="1">
    <citation type="submission" date="2021-06" db="EMBL/GenBank/DDBJ databases">
        <title>Caerostris darwini draft genome.</title>
        <authorList>
            <person name="Kono N."/>
            <person name="Arakawa K."/>
        </authorList>
    </citation>
    <scope>NUCLEOTIDE SEQUENCE [LARGE SCALE GENOMIC DNA]</scope>
</reference>
<dbReference type="AlphaFoldDB" id="A0AAV4U1U8"/>
<dbReference type="EMBL" id="BPLQ01010581">
    <property type="protein sequence ID" value="GIY51730.1"/>
    <property type="molecule type" value="Genomic_DNA"/>
</dbReference>
<name>A0AAV4U1U8_9ARAC</name>
<organism evidence="1 2">
    <name type="scientific">Caerostris darwini</name>
    <dbReference type="NCBI Taxonomy" id="1538125"/>
    <lineage>
        <taxon>Eukaryota</taxon>
        <taxon>Metazoa</taxon>
        <taxon>Ecdysozoa</taxon>
        <taxon>Arthropoda</taxon>
        <taxon>Chelicerata</taxon>
        <taxon>Arachnida</taxon>
        <taxon>Araneae</taxon>
        <taxon>Araneomorphae</taxon>
        <taxon>Entelegynae</taxon>
        <taxon>Araneoidea</taxon>
        <taxon>Araneidae</taxon>
        <taxon>Caerostris</taxon>
    </lineage>
</organism>
<comment type="caution">
    <text evidence="1">The sequence shown here is derived from an EMBL/GenBank/DDBJ whole genome shotgun (WGS) entry which is preliminary data.</text>
</comment>
<proteinExistence type="predicted"/>
<accession>A0AAV4U1U8</accession>